<gene>
    <name evidence="1" type="ORF">Taro_020495</name>
</gene>
<proteinExistence type="predicted"/>
<comment type="caution">
    <text evidence="1">The sequence shown here is derived from an EMBL/GenBank/DDBJ whole genome shotgun (WGS) entry which is preliminary data.</text>
</comment>
<sequence>MTVFGFNAFRRRQGMAQCFLSRRCEEETRVAVWVCCEEDRRLAVWKGSCNFFMWCDDFLALGRSCNAKCECNRDEVMQKLVEENEILRK</sequence>
<reference evidence="1" key="1">
    <citation type="submission" date="2017-07" db="EMBL/GenBank/DDBJ databases">
        <title>Taro Niue Genome Assembly and Annotation.</title>
        <authorList>
            <person name="Atibalentja N."/>
            <person name="Keating K."/>
            <person name="Fields C.J."/>
        </authorList>
    </citation>
    <scope>NUCLEOTIDE SEQUENCE</scope>
    <source>
        <strain evidence="1">Niue_2</strain>
        <tissue evidence="1">Leaf</tissue>
    </source>
</reference>
<evidence type="ECO:0000313" key="1">
    <source>
        <dbReference type="EMBL" id="MQL87948.1"/>
    </source>
</evidence>
<dbReference type="AlphaFoldDB" id="A0A843UWJ7"/>
<keyword evidence="2" id="KW-1185">Reference proteome</keyword>
<accession>A0A843UWJ7</accession>
<dbReference type="OrthoDB" id="2425403at2759"/>
<evidence type="ECO:0000313" key="2">
    <source>
        <dbReference type="Proteomes" id="UP000652761"/>
    </source>
</evidence>
<organism evidence="1 2">
    <name type="scientific">Colocasia esculenta</name>
    <name type="common">Wild taro</name>
    <name type="synonym">Arum esculentum</name>
    <dbReference type="NCBI Taxonomy" id="4460"/>
    <lineage>
        <taxon>Eukaryota</taxon>
        <taxon>Viridiplantae</taxon>
        <taxon>Streptophyta</taxon>
        <taxon>Embryophyta</taxon>
        <taxon>Tracheophyta</taxon>
        <taxon>Spermatophyta</taxon>
        <taxon>Magnoliopsida</taxon>
        <taxon>Liliopsida</taxon>
        <taxon>Araceae</taxon>
        <taxon>Aroideae</taxon>
        <taxon>Colocasieae</taxon>
        <taxon>Colocasia</taxon>
    </lineage>
</organism>
<dbReference type="Proteomes" id="UP000652761">
    <property type="component" value="Unassembled WGS sequence"/>
</dbReference>
<name>A0A843UWJ7_COLES</name>
<protein>
    <submittedName>
        <fullName evidence="1">Uncharacterized protein</fullName>
    </submittedName>
</protein>
<dbReference type="EMBL" id="NMUH01001018">
    <property type="protein sequence ID" value="MQL87948.1"/>
    <property type="molecule type" value="Genomic_DNA"/>
</dbReference>